<dbReference type="Proteomes" id="UP001143370">
    <property type="component" value="Unassembled WGS sequence"/>
</dbReference>
<protein>
    <submittedName>
        <fullName evidence="1">Uncharacterized protein</fullName>
    </submittedName>
</protein>
<proteinExistence type="predicted"/>
<reference evidence="1" key="2">
    <citation type="submission" date="2023-01" db="EMBL/GenBank/DDBJ databases">
        <authorList>
            <person name="Sun Q."/>
            <person name="Evtushenko L."/>
        </authorList>
    </citation>
    <scope>NUCLEOTIDE SEQUENCE</scope>
    <source>
        <strain evidence="1">VKM B-2484</strain>
    </source>
</reference>
<dbReference type="SUPFAM" id="SSF56935">
    <property type="entry name" value="Porins"/>
    <property type="match status" value="1"/>
</dbReference>
<dbReference type="AlphaFoldDB" id="A0A9W6JAW3"/>
<evidence type="ECO:0000313" key="2">
    <source>
        <dbReference type="Proteomes" id="UP001143370"/>
    </source>
</evidence>
<name>A0A9W6JAW3_9HYPH</name>
<keyword evidence="2" id="KW-1185">Reference proteome</keyword>
<dbReference type="EMBL" id="BSFJ01000015">
    <property type="protein sequence ID" value="GLK72470.1"/>
    <property type="molecule type" value="Genomic_DNA"/>
</dbReference>
<sequence length="176" mass="19572">MAADTAIGASYTTERVIDDFSATKSSDWQVDITHTFDNKVSIGGAVKYYDTAGTSDSKTNAQIGIGYTVNLEKLALTGSVGVGQHFIHSDDSENFPYYYVSLAGALPINDKWTWNAFRLRYRNAFDSDNDYNTPEVATGVSYKVDGHNSLSLMVVYDWSESEPSYTGLEFGYKYHF</sequence>
<reference evidence="1" key="1">
    <citation type="journal article" date="2014" name="Int. J. Syst. Evol. Microbiol.">
        <title>Complete genome sequence of Corynebacterium casei LMG S-19264T (=DSM 44701T), isolated from a smear-ripened cheese.</title>
        <authorList>
            <consortium name="US DOE Joint Genome Institute (JGI-PGF)"/>
            <person name="Walter F."/>
            <person name="Albersmeier A."/>
            <person name="Kalinowski J."/>
            <person name="Ruckert C."/>
        </authorList>
    </citation>
    <scope>NUCLEOTIDE SEQUENCE</scope>
    <source>
        <strain evidence="1">VKM B-2484</strain>
    </source>
</reference>
<organism evidence="1 2">
    <name type="scientific">Ancylobacter dichloromethanicus</name>
    <dbReference type="NCBI Taxonomy" id="518825"/>
    <lineage>
        <taxon>Bacteria</taxon>
        <taxon>Pseudomonadati</taxon>
        <taxon>Pseudomonadota</taxon>
        <taxon>Alphaproteobacteria</taxon>
        <taxon>Hyphomicrobiales</taxon>
        <taxon>Xanthobacteraceae</taxon>
        <taxon>Ancylobacter</taxon>
    </lineage>
</organism>
<comment type="caution">
    <text evidence="1">The sequence shown here is derived from an EMBL/GenBank/DDBJ whole genome shotgun (WGS) entry which is preliminary data.</text>
</comment>
<gene>
    <name evidence="1" type="ORF">GCM10017643_25860</name>
</gene>
<accession>A0A9W6JAW3</accession>
<evidence type="ECO:0000313" key="1">
    <source>
        <dbReference type="EMBL" id="GLK72470.1"/>
    </source>
</evidence>